<feature type="non-terminal residue" evidence="1">
    <location>
        <position position="1"/>
    </location>
</feature>
<evidence type="ECO:0000313" key="2">
    <source>
        <dbReference type="Proteomes" id="UP001060170"/>
    </source>
</evidence>
<accession>A0ACC0E7Q3</accession>
<reference evidence="2" key="2">
    <citation type="journal article" date="2018" name="Mol. Plant Microbe Interact.">
        <title>Genome sequence resources for the wheat stripe rust pathogen (Puccinia striiformis f. sp. tritici) and the barley stripe rust pathogen (Puccinia striiformis f. sp. hordei).</title>
        <authorList>
            <person name="Xia C."/>
            <person name="Wang M."/>
            <person name="Yin C."/>
            <person name="Cornejo O.E."/>
            <person name="Hulbert S.H."/>
            <person name="Chen X."/>
        </authorList>
    </citation>
    <scope>NUCLEOTIDE SEQUENCE [LARGE SCALE GENOMIC DNA]</scope>
    <source>
        <strain evidence="2">93-210</strain>
    </source>
</reference>
<gene>
    <name evidence="1" type="ORF">MJO28_009455</name>
</gene>
<reference evidence="2" key="1">
    <citation type="journal article" date="2018" name="BMC Genomics">
        <title>Genomic insights into host adaptation between the wheat stripe rust pathogen (Puccinia striiformis f. sp. tritici) and the barley stripe rust pathogen (Puccinia striiformis f. sp. hordei).</title>
        <authorList>
            <person name="Xia C."/>
            <person name="Wang M."/>
            <person name="Yin C."/>
            <person name="Cornejo O.E."/>
            <person name="Hulbert S.H."/>
            <person name="Chen X."/>
        </authorList>
    </citation>
    <scope>NUCLEOTIDE SEQUENCE [LARGE SCALE GENOMIC DNA]</scope>
    <source>
        <strain evidence="2">93-210</strain>
    </source>
</reference>
<sequence length="278" mass="31077">QIPVATVASSGVASLILLIDPSVTLETTINCWRPIGYFWGRLPTNSPSCVWWDHIRSRVSLHDQFTNLEYRQEHETHGKFTTQSNPSQGEDNCNRLFSKWLLSPSNGLFQHGVVERIQLPLGEVVVDPQEVVVAGKCISFVYQNLRMHTLNLNPSDLRDYFNSRIILTPLNINVKSINKRCLAPLPGTAFNSCLVDTMENNDADAIPEEVLHTLRVPNFPDHTIQIKKNMPVILLRPLNLANGLSNGTCLLVTDINSCALKFQIIPGSRIGNIISLCK</sequence>
<keyword evidence="2" id="KW-1185">Reference proteome</keyword>
<reference evidence="1 2" key="3">
    <citation type="journal article" date="2022" name="Microbiol. Spectr.">
        <title>Folding features and dynamics of 3D genome architecture in plant fungal pathogens.</title>
        <authorList>
            <person name="Xia C."/>
        </authorList>
    </citation>
    <scope>NUCLEOTIDE SEQUENCE [LARGE SCALE GENOMIC DNA]</scope>
    <source>
        <strain evidence="1 2">93-210</strain>
    </source>
</reference>
<organism evidence="1 2">
    <name type="scientific">Puccinia striiformis f. sp. tritici</name>
    <dbReference type="NCBI Taxonomy" id="168172"/>
    <lineage>
        <taxon>Eukaryota</taxon>
        <taxon>Fungi</taxon>
        <taxon>Dikarya</taxon>
        <taxon>Basidiomycota</taxon>
        <taxon>Pucciniomycotina</taxon>
        <taxon>Pucciniomycetes</taxon>
        <taxon>Pucciniales</taxon>
        <taxon>Pucciniaceae</taxon>
        <taxon>Puccinia</taxon>
    </lineage>
</organism>
<evidence type="ECO:0000313" key="1">
    <source>
        <dbReference type="EMBL" id="KAI7947547.1"/>
    </source>
</evidence>
<name>A0ACC0E7Q3_9BASI</name>
<comment type="caution">
    <text evidence="1">The sequence shown here is derived from an EMBL/GenBank/DDBJ whole genome shotgun (WGS) entry which is preliminary data.</text>
</comment>
<proteinExistence type="predicted"/>
<dbReference type="EMBL" id="CM045873">
    <property type="protein sequence ID" value="KAI7947547.1"/>
    <property type="molecule type" value="Genomic_DNA"/>
</dbReference>
<protein>
    <submittedName>
        <fullName evidence="1">Uncharacterized protein</fullName>
    </submittedName>
</protein>
<dbReference type="Proteomes" id="UP001060170">
    <property type="component" value="Chromosome 9"/>
</dbReference>
<feature type="non-terminal residue" evidence="1">
    <location>
        <position position="278"/>
    </location>
</feature>